<name>A0A3S9QE53_MORCA</name>
<keyword evidence="3" id="KW-1185">Reference proteome</keyword>
<organism evidence="1 4">
    <name type="scientific">Moraxella catarrhalis</name>
    <name type="common">Branhamella catarrhalis</name>
    <dbReference type="NCBI Taxonomy" id="480"/>
    <lineage>
        <taxon>Bacteria</taxon>
        <taxon>Pseudomonadati</taxon>
        <taxon>Pseudomonadota</taxon>
        <taxon>Gammaproteobacteria</taxon>
        <taxon>Moraxellales</taxon>
        <taxon>Moraxellaceae</taxon>
        <taxon>Moraxella</taxon>
    </lineage>
</organism>
<evidence type="ECO:0000313" key="3">
    <source>
        <dbReference type="Proteomes" id="UP000268436"/>
    </source>
</evidence>
<evidence type="ECO:0000313" key="1">
    <source>
        <dbReference type="EMBL" id="AZQ92960.1"/>
    </source>
</evidence>
<sequence>MCAKFCIHSSYLWLMRFDFCIYDNKITVISFDFYSKLGKYSFGMIS</sequence>
<dbReference type="Proteomes" id="UP000268436">
    <property type="component" value="Unassembled WGS sequence"/>
</dbReference>
<dbReference type="EMBL" id="CP034662">
    <property type="protein sequence ID" value="AZQ92960.1"/>
    <property type="molecule type" value="Genomic_DNA"/>
</dbReference>
<evidence type="ECO:0000313" key="4">
    <source>
        <dbReference type="Proteomes" id="UP000280228"/>
    </source>
</evidence>
<proteinExistence type="predicted"/>
<dbReference type="Proteomes" id="UP000280228">
    <property type="component" value="Chromosome"/>
</dbReference>
<evidence type="ECO:0000313" key="2">
    <source>
        <dbReference type="EMBL" id="RUO16450.1"/>
    </source>
</evidence>
<gene>
    <name evidence="1" type="ORF">EJK53_2125</name>
    <name evidence="2" type="ORF">EJK54_1703</name>
</gene>
<reference evidence="3 4" key="1">
    <citation type="submission" date="2018-12" db="EMBL/GenBank/DDBJ databases">
        <title>Persistence of Moraxella catarrhalis in Chronic Obstructive Pulmonary Disease and Regulation of the Hag/MID Adhesin.</title>
        <authorList>
            <person name="Murphy T."/>
            <person name="Zhao X."/>
            <person name="Vyas G."/>
            <person name="Aluvathingal J."/>
            <person name="Nadendla S."/>
            <person name="Tallon L."/>
            <person name="Tettelin H."/>
        </authorList>
    </citation>
    <scope>NUCLEOTIDE SEQUENCE [LARGE SCALE GENOMIC DNA]</scope>
    <source>
        <strain evidence="2 3">173P27B1</strain>
        <strain evidence="1 4">46P58B1</strain>
    </source>
</reference>
<dbReference type="EMBL" id="RYER01000017">
    <property type="protein sequence ID" value="RUO16450.1"/>
    <property type="molecule type" value="Genomic_DNA"/>
</dbReference>
<dbReference type="AlphaFoldDB" id="A0A3S9QE53"/>
<accession>A0A3S9QE53</accession>
<protein>
    <submittedName>
        <fullName evidence="1">Uncharacterized protein</fullName>
    </submittedName>
</protein>